<evidence type="ECO:0000313" key="2">
    <source>
        <dbReference type="Proteomes" id="UP001162972"/>
    </source>
</evidence>
<gene>
    <name evidence="1" type="ORF">OIU84_028244</name>
</gene>
<accession>A0AAD6KC72</accession>
<dbReference type="EMBL" id="JAPFFJ010000008">
    <property type="protein sequence ID" value="KAJ6420834.1"/>
    <property type="molecule type" value="Genomic_DNA"/>
</dbReference>
<sequence length="40" mass="4515">MPDLRVGCFGLSNMPEARDFSSGSIHYLMTRCILPQRPMS</sequence>
<comment type="caution">
    <text evidence="1">The sequence shown here is derived from an EMBL/GenBank/DDBJ whole genome shotgun (WGS) entry which is preliminary data.</text>
</comment>
<dbReference type="Proteomes" id="UP001162972">
    <property type="component" value="Chromosome 17"/>
</dbReference>
<keyword evidence="2" id="KW-1185">Reference proteome</keyword>
<evidence type="ECO:0000313" key="1">
    <source>
        <dbReference type="EMBL" id="KAJ6420834.1"/>
    </source>
</evidence>
<organism evidence="1 2">
    <name type="scientific">Salix udensis</name>
    <dbReference type="NCBI Taxonomy" id="889485"/>
    <lineage>
        <taxon>Eukaryota</taxon>
        <taxon>Viridiplantae</taxon>
        <taxon>Streptophyta</taxon>
        <taxon>Embryophyta</taxon>
        <taxon>Tracheophyta</taxon>
        <taxon>Spermatophyta</taxon>
        <taxon>Magnoliopsida</taxon>
        <taxon>eudicotyledons</taxon>
        <taxon>Gunneridae</taxon>
        <taxon>Pentapetalae</taxon>
        <taxon>rosids</taxon>
        <taxon>fabids</taxon>
        <taxon>Malpighiales</taxon>
        <taxon>Salicaceae</taxon>
        <taxon>Saliceae</taxon>
        <taxon>Salix</taxon>
    </lineage>
</organism>
<reference evidence="1 2" key="1">
    <citation type="journal article" date="2023" name="Int. J. Mol. Sci.">
        <title>De Novo Assembly and Annotation of 11 Diverse Shrub Willow (Salix) Genomes Reveals Novel Gene Organization in Sex-Linked Regions.</title>
        <authorList>
            <person name="Hyden B."/>
            <person name="Feng K."/>
            <person name="Yates T.B."/>
            <person name="Jawdy S."/>
            <person name="Cereghino C."/>
            <person name="Smart L.B."/>
            <person name="Muchero W."/>
        </authorList>
    </citation>
    <scope>NUCLEOTIDE SEQUENCE [LARGE SCALE GENOMIC DNA]</scope>
    <source>
        <tissue evidence="1">Shoot tip</tissue>
    </source>
</reference>
<dbReference type="AlphaFoldDB" id="A0AAD6KC72"/>
<name>A0AAD6KC72_9ROSI</name>
<proteinExistence type="predicted"/>
<protein>
    <submittedName>
        <fullName evidence="1">Uncharacterized protein</fullName>
    </submittedName>
</protein>